<feature type="binding site" evidence="6">
    <location>
        <position position="387"/>
    </location>
    <ligand>
        <name>Mg(2+)</name>
        <dbReference type="ChEBI" id="CHEBI:18420"/>
    </ligand>
</feature>
<evidence type="ECO:0000256" key="5">
    <source>
        <dbReference type="ARBA" id="ARBA00022840"/>
    </source>
</evidence>
<comment type="subunit">
    <text evidence="6">Homodimer.</text>
</comment>
<dbReference type="InterPro" id="IPR023865">
    <property type="entry name" value="Aliphatic_acid_kinase_CS"/>
</dbReference>
<keyword evidence="6" id="KW-0479">Metal-binding</keyword>
<keyword evidence="2 6" id="KW-0808">Transferase</keyword>
<evidence type="ECO:0000313" key="9">
    <source>
        <dbReference type="Proteomes" id="UP000515472"/>
    </source>
</evidence>
<dbReference type="PROSITE" id="PS01076">
    <property type="entry name" value="ACETATE_KINASE_2"/>
    <property type="match status" value="1"/>
</dbReference>
<keyword evidence="4 6" id="KW-0418">Kinase</keyword>
<evidence type="ECO:0000256" key="7">
    <source>
        <dbReference type="RuleBase" id="RU003835"/>
    </source>
</evidence>
<dbReference type="InterPro" id="IPR043129">
    <property type="entry name" value="ATPase_NBD"/>
</dbReference>
<dbReference type="KEGG" id="gbn:GEOBRER4_03300"/>
<dbReference type="AlphaFoldDB" id="A0A6S6LXM7"/>
<evidence type="ECO:0000313" key="8">
    <source>
        <dbReference type="EMBL" id="BCG45580.1"/>
    </source>
</evidence>
<keyword evidence="6" id="KW-0460">Magnesium</keyword>
<organism evidence="8 9">
    <name type="scientific">Citrifermentans bremense</name>
    <dbReference type="NCBI Taxonomy" id="60035"/>
    <lineage>
        <taxon>Bacteria</taxon>
        <taxon>Pseudomonadati</taxon>
        <taxon>Thermodesulfobacteriota</taxon>
        <taxon>Desulfuromonadia</taxon>
        <taxon>Geobacterales</taxon>
        <taxon>Geobacteraceae</taxon>
        <taxon>Citrifermentans</taxon>
    </lineage>
</organism>
<comment type="function">
    <text evidence="6">Catalyzes the formation of acetyl phosphate from acetate and ATP. Can also catalyze the reverse reaction.</text>
</comment>
<name>A0A6S6LXM7_9BACT</name>
<evidence type="ECO:0000256" key="4">
    <source>
        <dbReference type="ARBA" id="ARBA00022777"/>
    </source>
</evidence>
<reference evidence="8 9" key="1">
    <citation type="submission" date="2020-06" db="EMBL/GenBank/DDBJ databases">
        <title>Interaction of electrochemicaly active bacteria, Geobacter bremensis R4 on different carbon anode.</title>
        <authorList>
            <person name="Meng L."/>
            <person name="Yoshida N."/>
        </authorList>
    </citation>
    <scope>NUCLEOTIDE SEQUENCE [LARGE SCALE GENOMIC DNA]</scope>
    <source>
        <strain evidence="8 9">R4</strain>
    </source>
</reference>
<dbReference type="UniPathway" id="UPA00340">
    <property type="reaction ID" value="UER00458"/>
</dbReference>
<keyword evidence="5 6" id="KW-0067">ATP-binding</keyword>
<keyword evidence="9" id="KW-1185">Reference proteome</keyword>
<comment type="pathway">
    <text evidence="6">Metabolic intermediate biosynthesis; acetyl-CoA biosynthesis; acetyl-CoA from acetate: step 1/2.</text>
</comment>
<proteinExistence type="inferred from homology"/>
<dbReference type="GO" id="GO:0006085">
    <property type="term" value="P:acetyl-CoA biosynthetic process"/>
    <property type="evidence" value="ECO:0007669"/>
    <property type="project" value="UniProtKB-UniRule"/>
</dbReference>
<evidence type="ECO:0000256" key="2">
    <source>
        <dbReference type="ARBA" id="ARBA00022679"/>
    </source>
</evidence>
<dbReference type="Proteomes" id="UP000515472">
    <property type="component" value="Chromosome"/>
</dbReference>
<dbReference type="EC" id="2.7.2.1" evidence="6"/>
<dbReference type="SUPFAM" id="SSF53067">
    <property type="entry name" value="Actin-like ATPase domain"/>
    <property type="match status" value="2"/>
</dbReference>
<sequence length="409" mass="44697">MLILTLNCRTFSLQYQLFDWGRNLTLASGNVERVVIGDTFLTHKVPGKAPRHLDRDCADHTQALQFVLDTLTDAKDGVLPEAASISAIGHRVVHGGERFTKSVLIDDDVVAAIKETANLAPLHNTPNLAGIRAAKDLLPNLPQVAIFDTAFHQTMPEKAYIYPLPYDWYKQHGIRRYGFHGQSHLHAARRGAALAGVPLERCNLVTVHTGNGVSLCALKNGVSVDTSMGLTPLEGVMMGTRCGDIDAGIIPFMMNEAGISAAEMDLFLNQKSGLAGIVGRRVSRRTVVDEAVVGDPRCQLALDMESYRLRKYIGAYIAVIGRPDAIVFTYGEGWEDWPVRGMALKGMEQFGIEVDLKRDEEALRGEREMLISADSSKIKVFALPSGEEMMLNEDVAAIMGWPAREAGAA</sequence>
<dbReference type="GO" id="GO:0005737">
    <property type="term" value="C:cytoplasm"/>
    <property type="evidence" value="ECO:0007669"/>
    <property type="project" value="UniProtKB-SubCell"/>
</dbReference>
<dbReference type="GO" id="GO:0005524">
    <property type="term" value="F:ATP binding"/>
    <property type="evidence" value="ECO:0007669"/>
    <property type="project" value="UniProtKB-KW"/>
</dbReference>
<feature type="site" description="Transition state stabilizer" evidence="6">
    <location>
        <position position="241"/>
    </location>
</feature>
<comment type="subcellular location">
    <subcellularLocation>
        <location evidence="6">Cytoplasm</location>
    </subcellularLocation>
</comment>
<feature type="site" description="Transition state stabilizer" evidence="6">
    <location>
        <position position="180"/>
    </location>
</feature>
<dbReference type="EMBL" id="AP023213">
    <property type="protein sequence ID" value="BCG45580.1"/>
    <property type="molecule type" value="Genomic_DNA"/>
</dbReference>
<dbReference type="HAMAP" id="MF_00020">
    <property type="entry name" value="Acetate_kinase"/>
    <property type="match status" value="1"/>
</dbReference>
<accession>A0A6S6LXM7</accession>
<dbReference type="Gene3D" id="3.30.420.40">
    <property type="match status" value="2"/>
</dbReference>
<dbReference type="PIRSF" id="PIRSF000722">
    <property type="entry name" value="Acetate_prop_kin"/>
    <property type="match status" value="1"/>
</dbReference>
<gene>
    <name evidence="6" type="primary">ackA</name>
    <name evidence="8" type="ORF">GEOBRER4_n0337</name>
</gene>
<comment type="cofactor">
    <cofactor evidence="6">
        <name>Mg(2+)</name>
        <dbReference type="ChEBI" id="CHEBI:18420"/>
    </cofactor>
    <cofactor evidence="6">
        <name>Mn(2+)</name>
        <dbReference type="ChEBI" id="CHEBI:29035"/>
    </cofactor>
    <text evidence="6">Mg(2+). Can also accept Mn(2+).</text>
</comment>
<dbReference type="NCBIfam" id="TIGR00016">
    <property type="entry name" value="ackA"/>
    <property type="match status" value="1"/>
</dbReference>
<keyword evidence="3 6" id="KW-0547">Nucleotide-binding</keyword>
<keyword evidence="6" id="KW-0963">Cytoplasm</keyword>
<evidence type="ECO:0000256" key="6">
    <source>
        <dbReference type="HAMAP-Rule" id="MF_00020"/>
    </source>
</evidence>
<dbReference type="GO" id="GO:0000287">
    <property type="term" value="F:magnesium ion binding"/>
    <property type="evidence" value="ECO:0007669"/>
    <property type="project" value="UniProtKB-UniRule"/>
</dbReference>
<dbReference type="CDD" id="cd24010">
    <property type="entry name" value="ASKHA_NBD_AcK_PK"/>
    <property type="match status" value="1"/>
</dbReference>
<comment type="caution">
    <text evidence="6">Lacks conserved residue(s) required for the propagation of feature annotation.</text>
</comment>
<dbReference type="GO" id="GO:0008776">
    <property type="term" value="F:acetate kinase activity"/>
    <property type="evidence" value="ECO:0007669"/>
    <property type="project" value="UniProtKB-UniRule"/>
</dbReference>
<comment type="catalytic activity">
    <reaction evidence="6">
        <text>acetate + ATP = acetyl phosphate + ADP</text>
        <dbReference type="Rhea" id="RHEA:11352"/>
        <dbReference type="ChEBI" id="CHEBI:22191"/>
        <dbReference type="ChEBI" id="CHEBI:30089"/>
        <dbReference type="ChEBI" id="CHEBI:30616"/>
        <dbReference type="ChEBI" id="CHEBI:456216"/>
        <dbReference type="EC" id="2.7.2.1"/>
    </reaction>
</comment>
<feature type="binding site" evidence="6">
    <location>
        <begin position="208"/>
        <end position="212"/>
    </location>
    <ligand>
        <name>ATP</name>
        <dbReference type="ChEBI" id="CHEBI:30616"/>
    </ligand>
</feature>
<protein>
    <recommendedName>
        <fullName evidence="6">Acetate kinase</fullName>
        <ecNumber evidence="6">2.7.2.1</ecNumber>
    </recommendedName>
    <alternativeName>
        <fullName evidence="6">Acetokinase</fullName>
    </alternativeName>
</protein>
<feature type="active site" description="Proton donor/acceptor" evidence="6">
    <location>
        <position position="148"/>
    </location>
</feature>
<evidence type="ECO:0000256" key="3">
    <source>
        <dbReference type="ARBA" id="ARBA00022741"/>
    </source>
</evidence>
<dbReference type="PANTHER" id="PTHR21060:SF15">
    <property type="entry name" value="ACETATE KINASE-RELATED"/>
    <property type="match status" value="1"/>
</dbReference>
<feature type="binding site" evidence="6">
    <location>
        <position position="91"/>
    </location>
    <ligand>
        <name>substrate</name>
    </ligand>
</feature>
<feature type="binding site" evidence="6">
    <location>
        <position position="7"/>
    </location>
    <ligand>
        <name>Mg(2+)</name>
        <dbReference type="ChEBI" id="CHEBI:18420"/>
    </ligand>
</feature>
<dbReference type="RefSeq" id="WP_185243964.1">
    <property type="nucleotide sequence ID" value="NZ_AP023213.1"/>
</dbReference>
<comment type="similarity">
    <text evidence="1 6 7">Belongs to the acetokinase family.</text>
</comment>
<dbReference type="Pfam" id="PF00871">
    <property type="entry name" value="Acetate_kinase"/>
    <property type="match status" value="1"/>
</dbReference>
<dbReference type="InterPro" id="IPR004372">
    <property type="entry name" value="Ac/propionate_kinase"/>
</dbReference>
<dbReference type="PRINTS" id="PR00471">
    <property type="entry name" value="ACETATEKNASE"/>
</dbReference>
<evidence type="ECO:0000256" key="1">
    <source>
        <dbReference type="ARBA" id="ARBA00008748"/>
    </source>
</evidence>
<dbReference type="InterPro" id="IPR000890">
    <property type="entry name" value="Aliphatic_acid_kin_short-chain"/>
</dbReference>
<dbReference type="PANTHER" id="PTHR21060">
    <property type="entry name" value="ACETATE KINASE"/>
    <property type="match status" value="1"/>
</dbReference>
<dbReference type="GO" id="GO:0006083">
    <property type="term" value="P:acetate metabolic process"/>
    <property type="evidence" value="ECO:0007669"/>
    <property type="project" value="TreeGrafter"/>
</dbReference>